<sequence>MPFTLSHAAAALPGIRADGRGRGPLVASALVAGTLAPDTVYYAAGFAPRIMELGEYTHSAPGTVTVDVLLAAVLLGMWLLLREPLLALLPEGARGRAYALTRGRPWRGRPLAALLPWCGISAALGAATHVLWDSFTHMDRWGVRWITVLDERVLGVPLYHQLQYGGSAVALVVLAAFLVRAWRRLPHSPAPALPVLAVLPARGRAGVAVLLGAAAVAGAVHRCARRAGAEPEAVPWDGYVPTALFGAGAGLALALPLYAVALRAVAAARGRRAAGTSGTSGAASTEEPGVRRPVSG</sequence>
<feature type="transmembrane region" description="Helical" evidence="2">
    <location>
        <begin position="203"/>
        <end position="220"/>
    </location>
</feature>
<accession>A0A1I4KD07</accession>
<evidence type="ECO:0000256" key="2">
    <source>
        <dbReference type="SAM" id="Phobius"/>
    </source>
</evidence>
<feature type="region of interest" description="Disordered" evidence="1">
    <location>
        <begin position="274"/>
        <end position="296"/>
    </location>
</feature>
<evidence type="ECO:0000313" key="4">
    <source>
        <dbReference type="Proteomes" id="UP000198928"/>
    </source>
</evidence>
<feature type="transmembrane region" description="Helical" evidence="2">
    <location>
        <begin position="111"/>
        <end position="132"/>
    </location>
</feature>
<dbReference type="Pfam" id="PF13803">
    <property type="entry name" value="DUF4184"/>
    <property type="match status" value="1"/>
</dbReference>
<reference evidence="4" key="1">
    <citation type="submission" date="2016-10" db="EMBL/GenBank/DDBJ databases">
        <authorList>
            <person name="Varghese N."/>
            <person name="Submissions S."/>
        </authorList>
    </citation>
    <scope>NUCLEOTIDE SEQUENCE [LARGE SCALE GENOMIC DNA]</scope>
    <source>
        <strain evidence="4">PL19</strain>
    </source>
</reference>
<keyword evidence="2" id="KW-1133">Transmembrane helix</keyword>
<dbReference type="OrthoDB" id="8481923at2"/>
<dbReference type="InterPro" id="IPR025238">
    <property type="entry name" value="DUF4184"/>
</dbReference>
<dbReference type="Proteomes" id="UP000198928">
    <property type="component" value="Unassembled WGS sequence"/>
</dbReference>
<feature type="transmembrane region" description="Helical" evidence="2">
    <location>
        <begin position="68"/>
        <end position="90"/>
    </location>
</feature>
<dbReference type="AlphaFoldDB" id="A0A1I4KD07"/>
<evidence type="ECO:0008006" key="5">
    <source>
        <dbReference type="Google" id="ProtNLM"/>
    </source>
</evidence>
<feature type="transmembrane region" description="Helical" evidence="2">
    <location>
        <begin position="162"/>
        <end position="182"/>
    </location>
</feature>
<organism evidence="3 4">
    <name type="scientific">Streptomyces pini</name>
    <dbReference type="NCBI Taxonomy" id="1520580"/>
    <lineage>
        <taxon>Bacteria</taxon>
        <taxon>Bacillati</taxon>
        <taxon>Actinomycetota</taxon>
        <taxon>Actinomycetes</taxon>
        <taxon>Kitasatosporales</taxon>
        <taxon>Streptomycetaceae</taxon>
        <taxon>Streptomyces</taxon>
    </lineage>
</organism>
<name>A0A1I4KD07_9ACTN</name>
<feature type="compositionally biased region" description="Low complexity" evidence="1">
    <location>
        <begin position="274"/>
        <end position="285"/>
    </location>
</feature>
<feature type="transmembrane region" description="Helical" evidence="2">
    <location>
        <begin position="240"/>
        <end position="262"/>
    </location>
</feature>
<keyword evidence="4" id="KW-1185">Reference proteome</keyword>
<proteinExistence type="predicted"/>
<evidence type="ECO:0000313" key="3">
    <source>
        <dbReference type="EMBL" id="SFL76483.1"/>
    </source>
</evidence>
<keyword evidence="2" id="KW-0812">Transmembrane</keyword>
<dbReference type="RefSeq" id="WP_093852150.1">
    <property type="nucleotide sequence ID" value="NZ_FOSG01000026.1"/>
</dbReference>
<dbReference type="EMBL" id="FOSG01000026">
    <property type="protein sequence ID" value="SFL76483.1"/>
    <property type="molecule type" value="Genomic_DNA"/>
</dbReference>
<keyword evidence="2" id="KW-0472">Membrane</keyword>
<evidence type="ECO:0000256" key="1">
    <source>
        <dbReference type="SAM" id="MobiDB-lite"/>
    </source>
</evidence>
<gene>
    <name evidence="3" type="ORF">SAMN05192584_12664</name>
</gene>
<protein>
    <recommendedName>
        <fullName evidence="5">DUF4184 family protein</fullName>
    </recommendedName>
</protein>